<dbReference type="NCBIfam" id="NF010621">
    <property type="entry name" value="PRK14014.1"/>
    <property type="match status" value="1"/>
</dbReference>
<dbReference type="Proteomes" id="UP000018458">
    <property type="component" value="Unassembled WGS sequence"/>
</dbReference>
<dbReference type="OrthoDB" id="319710at2"/>
<dbReference type="SMART" id="SM00563">
    <property type="entry name" value="PlsC"/>
    <property type="match status" value="1"/>
</dbReference>
<comment type="caution">
    <text evidence="3">The sequence shown here is derived from an EMBL/GenBank/DDBJ whole genome shotgun (WGS) entry which is preliminary data.</text>
</comment>
<protein>
    <submittedName>
        <fullName evidence="3">Acyltransferase</fullName>
    </submittedName>
</protein>
<evidence type="ECO:0000259" key="2">
    <source>
        <dbReference type="SMART" id="SM00563"/>
    </source>
</evidence>
<feature type="transmembrane region" description="Helical" evidence="1">
    <location>
        <begin position="12"/>
        <end position="39"/>
    </location>
</feature>
<dbReference type="SUPFAM" id="SSF69593">
    <property type="entry name" value="Glycerol-3-phosphate (1)-acyltransferase"/>
    <property type="match status" value="1"/>
</dbReference>
<sequence>MLSFLPGPLLFIINFILIVINTVIIATPILILALLRVLLPFKTTIKLIEKLNLFLYGIWVHNNSLTIALTNKIDWQVNSQNITKIKNSCIIICNHQSWADIVMICHIFKGKIPITKFFLKHSLIYIPLIGLACLGLGMPFLRRYSKQQLLKNPKLKNKDIESTNKACRRLIHAPSTLVNFVEGTRYTKEKADAVKSPYRHLMPPKAASLGIALGQIGKDIDVLFNTTLRYPDNEESPFIDMLKGKLKTVYANVEPIKVTDEIIGDYLGNKQFKHSFTLWLRELWERKDEELDEMYKKREQKKPAEKLTGGKNN</sequence>
<feature type="domain" description="Phospholipid/glycerol acyltransferase" evidence="2">
    <location>
        <begin position="89"/>
        <end position="218"/>
    </location>
</feature>
<dbReference type="InterPro" id="IPR002123">
    <property type="entry name" value="Plipid/glycerol_acylTrfase"/>
</dbReference>
<dbReference type="GO" id="GO:0005886">
    <property type="term" value="C:plasma membrane"/>
    <property type="evidence" value="ECO:0007669"/>
    <property type="project" value="TreeGrafter"/>
</dbReference>
<keyword evidence="1" id="KW-0472">Membrane</keyword>
<keyword evidence="1" id="KW-0812">Transmembrane</keyword>
<keyword evidence="3" id="KW-0012">Acyltransferase</keyword>
<dbReference type="AlphaFoldDB" id="E8LII2"/>
<evidence type="ECO:0000313" key="3">
    <source>
        <dbReference type="EMBL" id="EFY07670.1"/>
    </source>
</evidence>
<proteinExistence type="predicted"/>
<dbReference type="STRING" id="762983.HMPREF9444_00500"/>
<name>E8LII2_SUCHY</name>
<dbReference type="CDD" id="cd07990">
    <property type="entry name" value="LPLAT_LCLAT1-like"/>
    <property type="match status" value="1"/>
</dbReference>
<reference evidence="3 4" key="1">
    <citation type="submission" date="2011-01" db="EMBL/GenBank/DDBJ databases">
        <authorList>
            <person name="Weinstock G."/>
            <person name="Sodergren E."/>
            <person name="Clifton S."/>
            <person name="Fulton L."/>
            <person name="Fulton B."/>
            <person name="Courtney L."/>
            <person name="Fronick C."/>
            <person name="Harrison M."/>
            <person name="Strong C."/>
            <person name="Farmer C."/>
            <person name="Delahaunty K."/>
            <person name="Markovic C."/>
            <person name="Hall O."/>
            <person name="Minx P."/>
            <person name="Tomlinson C."/>
            <person name="Mitreva M."/>
            <person name="Hou S."/>
            <person name="Chen J."/>
            <person name="Wollam A."/>
            <person name="Pepin K.H."/>
            <person name="Johnson M."/>
            <person name="Bhonagiri V."/>
            <person name="Zhang X."/>
            <person name="Suruliraj S."/>
            <person name="Warren W."/>
            <person name="Chinwalla A."/>
            <person name="Mardis E.R."/>
            <person name="Wilson R.K."/>
        </authorList>
    </citation>
    <scope>NUCLEOTIDE SEQUENCE [LARGE SCALE GENOMIC DNA]</scope>
    <source>
        <strain evidence="4">DSM 22608 / JCM 16073 / KCTC 15190 / YIT 12066</strain>
    </source>
</reference>
<gene>
    <name evidence="3" type="ORF">HMPREF9444_00500</name>
</gene>
<dbReference type="PANTHER" id="PTHR10983:SF15">
    <property type="entry name" value="ACYLTRANSFERASE YIHG-RELATED"/>
    <property type="match status" value="1"/>
</dbReference>
<dbReference type="HOGENOM" id="CLU_054727_0_1_6"/>
<accession>E8LII2</accession>
<organism evidence="3 4">
    <name type="scientific">Succinatimonas hippei (strain DSM 22608 / JCM 16073 / KCTC 15190 / YIT 12066)</name>
    <dbReference type="NCBI Taxonomy" id="762983"/>
    <lineage>
        <taxon>Bacteria</taxon>
        <taxon>Pseudomonadati</taxon>
        <taxon>Pseudomonadota</taxon>
        <taxon>Gammaproteobacteria</taxon>
        <taxon>Aeromonadales</taxon>
        <taxon>Succinivibrionaceae</taxon>
        <taxon>Succinatimonas</taxon>
    </lineage>
</organism>
<dbReference type="Pfam" id="PF01553">
    <property type="entry name" value="Acyltransferase"/>
    <property type="match status" value="1"/>
</dbReference>
<evidence type="ECO:0000256" key="1">
    <source>
        <dbReference type="SAM" id="Phobius"/>
    </source>
</evidence>
<feature type="transmembrane region" description="Helical" evidence="1">
    <location>
        <begin position="123"/>
        <end position="141"/>
    </location>
</feature>
<dbReference type="RefSeq" id="WP_009142720.1">
    <property type="nucleotide sequence ID" value="NZ_GL830961.1"/>
</dbReference>
<evidence type="ECO:0000313" key="4">
    <source>
        <dbReference type="Proteomes" id="UP000018458"/>
    </source>
</evidence>
<dbReference type="eggNOG" id="COG0204">
    <property type="taxonomic scope" value="Bacteria"/>
</dbReference>
<dbReference type="GO" id="GO:0016746">
    <property type="term" value="F:acyltransferase activity"/>
    <property type="evidence" value="ECO:0007669"/>
    <property type="project" value="UniProtKB-KW"/>
</dbReference>
<keyword evidence="1" id="KW-1133">Transmembrane helix</keyword>
<keyword evidence="3" id="KW-0808">Transferase</keyword>
<dbReference type="EMBL" id="AEVO01000023">
    <property type="protein sequence ID" value="EFY07670.1"/>
    <property type="molecule type" value="Genomic_DNA"/>
</dbReference>
<dbReference type="PANTHER" id="PTHR10983">
    <property type="entry name" value="1-ACYLGLYCEROL-3-PHOSPHATE ACYLTRANSFERASE-RELATED"/>
    <property type="match status" value="1"/>
</dbReference>
<keyword evidence="4" id="KW-1185">Reference proteome</keyword>